<dbReference type="EMBL" id="UETC01000008">
    <property type="protein sequence ID" value="SSA48734.1"/>
    <property type="molecule type" value="Genomic_DNA"/>
</dbReference>
<dbReference type="OrthoDB" id="580912at2"/>
<dbReference type="RefSeq" id="WP_109565216.1">
    <property type="nucleotide sequence ID" value="NZ_QGDJ01000008.1"/>
</dbReference>
<reference evidence="5 7" key="2">
    <citation type="submission" date="2018-03" db="EMBL/GenBank/DDBJ databases">
        <title>Genomic Encyclopedia of Archaeal and Bacterial Type Strains, Phase II (KMG-II): from individual species to whole genera.</title>
        <authorList>
            <person name="Goeker M."/>
        </authorList>
    </citation>
    <scope>NUCLEOTIDE SEQUENCE [LARGE SCALE GENOMIC DNA]</scope>
    <source>
        <strain evidence="5 7">DSM 25227</strain>
    </source>
</reference>
<proteinExistence type="predicted"/>
<reference evidence="6 8" key="1">
    <citation type="submission" date="2016-10" db="EMBL/GenBank/DDBJ databases">
        <authorList>
            <person name="Cai Z."/>
        </authorList>
    </citation>
    <scope>NUCLEOTIDE SEQUENCE [LARGE SCALE GENOMIC DNA]</scope>
    <source>
        <strain evidence="6 8">DSM 25227</strain>
    </source>
</reference>
<feature type="chain" id="PRO_5033775931" evidence="3">
    <location>
        <begin position="17"/>
        <end position="542"/>
    </location>
</feature>
<organism evidence="6 8">
    <name type="scientific">Jannaschia seohaensis</name>
    <dbReference type="NCBI Taxonomy" id="475081"/>
    <lineage>
        <taxon>Bacteria</taxon>
        <taxon>Pseudomonadati</taxon>
        <taxon>Pseudomonadota</taxon>
        <taxon>Alphaproteobacteria</taxon>
        <taxon>Rhodobacterales</taxon>
        <taxon>Roseobacteraceae</taxon>
        <taxon>Jannaschia</taxon>
    </lineage>
</organism>
<name>A0A2Y9AWU1_9RHOB</name>
<dbReference type="PANTHER" id="PTHR31005:SF8">
    <property type="entry name" value="DUF4139 DOMAIN-CONTAINING PROTEIN"/>
    <property type="match status" value="1"/>
</dbReference>
<evidence type="ECO:0000313" key="6">
    <source>
        <dbReference type="EMBL" id="SSA48734.1"/>
    </source>
</evidence>
<dbReference type="PANTHER" id="PTHR31005">
    <property type="entry name" value="DUF4139 DOMAIN-CONTAINING PROTEIN"/>
    <property type="match status" value="1"/>
</dbReference>
<dbReference type="EMBL" id="QGDJ01000008">
    <property type="protein sequence ID" value="PWJ16497.1"/>
    <property type="molecule type" value="Genomic_DNA"/>
</dbReference>
<evidence type="ECO:0000256" key="1">
    <source>
        <dbReference type="SAM" id="Coils"/>
    </source>
</evidence>
<keyword evidence="7" id="KW-1185">Reference proteome</keyword>
<evidence type="ECO:0000313" key="7">
    <source>
        <dbReference type="Proteomes" id="UP000245839"/>
    </source>
</evidence>
<dbReference type="InterPro" id="IPR037291">
    <property type="entry name" value="DUF4139"/>
</dbReference>
<dbReference type="Pfam" id="PF13598">
    <property type="entry name" value="DUF4139"/>
    <property type="match status" value="1"/>
</dbReference>
<feature type="domain" description="DUF4139" evidence="4">
    <location>
        <begin position="221"/>
        <end position="534"/>
    </location>
</feature>
<keyword evidence="3" id="KW-0732">Signal</keyword>
<evidence type="ECO:0000313" key="5">
    <source>
        <dbReference type="EMBL" id="PWJ16497.1"/>
    </source>
</evidence>
<dbReference type="AlphaFoldDB" id="A0A2Y9AWU1"/>
<gene>
    <name evidence="5" type="ORF">BCF38_10811</name>
    <name evidence="6" type="ORF">SAMN05421539_10811</name>
</gene>
<feature type="coiled-coil region" evidence="1">
    <location>
        <begin position="159"/>
        <end position="193"/>
    </location>
</feature>
<dbReference type="Proteomes" id="UP000245839">
    <property type="component" value="Unassembled WGS sequence"/>
</dbReference>
<evidence type="ECO:0000259" key="4">
    <source>
        <dbReference type="Pfam" id="PF13598"/>
    </source>
</evidence>
<evidence type="ECO:0000256" key="3">
    <source>
        <dbReference type="SAM" id="SignalP"/>
    </source>
</evidence>
<keyword evidence="1" id="KW-0175">Coiled coil</keyword>
<evidence type="ECO:0000313" key="8">
    <source>
        <dbReference type="Proteomes" id="UP000251571"/>
    </source>
</evidence>
<feature type="region of interest" description="Disordered" evidence="2">
    <location>
        <begin position="291"/>
        <end position="316"/>
    </location>
</feature>
<dbReference type="NCBIfam" id="TIGR02231">
    <property type="entry name" value="mucoidy inhibitor MuiA family protein"/>
    <property type="match status" value="1"/>
</dbReference>
<protein>
    <submittedName>
        <fullName evidence="5">Uncharacterized protein (TIGR02231 family)</fullName>
    </submittedName>
</protein>
<dbReference type="InterPro" id="IPR011935">
    <property type="entry name" value="CHP02231"/>
</dbReference>
<sequence>MRLALLLCALPGLACAEDILLPAPVTEAQIHLRGAVLTRQAEARLPAGTHRLLVPVLPRSVEMPRIALTGASLGIVSTLDGALVDGRDLYTDRQNAAADALDAAEAARASAEDARLLARTDLDAAEARLAFLRSVSGQALSGLDAGSIASSAAAIGGGIAEAQADLAGARAALRAADDAVAEARRTEAQARRDADRAGIGDAPVSLLAIGLTTEGGPVSVTLEDVSDAAGWSPSYRADLTDGTVTLDRRAELWNGTGVAMERTALTLSTADLFAFAEPSEPYADRVVTQPETTFAPRSPVEQSAEADGGGALSQDFAPAPTVAQDKALMAEALLDGVVVTYAYPEPISLPAASGTTTVVLDRLDFPARVFDRAVPRYDETAYRMAEIVNATGEPLLPGSVTLRRDGAPVGQTELPLIPAGDTADLPFGPQPHLRLEWRALENTAGERGVFTTQGTRRQDVVLRVRNLSETAQTVETLHALPFSERDAVQVTARTIPAPDARDVEDIRGLARWDLDVAPGETAEITIRVEIDWPEGEVLNWQP</sequence>
<evidence type="ECO:0000256" key="2">
    <source>
        <dbReference type="SAM" id="MobiDB-lite"/>
    </source>
</evidence>
<accession>A0A2Y9AWU1</accession>
<feature type="signal peptide" evidence="3">
    <location>
        <begin position="1"/>
        <end position="16"/>
    </location>
</feature>
<dbReference type="Proteomes" id="UP000251571">
    <property type="component" value="Unassembled WGS sequence"/>
</dbReference>